<gene>
    <name evidence="2" type="ORF">BO80DRAFT_403971</name>
</gene>
<reference evidence="2 3" key="1">
    <citation type="submission" date="2018-02" db="EMBL/GenBank/DDBJ databases">
        <title>The genomes of Aspergillus section Nigri reveals drivers in fungal speciation.</title>
        <authorList>
            <consortium name="DOE Joint Genome Institute"/>
            <person name="Vesth T.C."/>
            <person name="Nybo J."/>
            <person name="Theobald S."/>
            <person name="Brandl J."/>
            <person name="Frisvad J.C."/>
            <person name="Nielsen K.F."/>
            <person name="Lyhne E.K."/>
            <person name="Kogle M.E."/>
            <person name="Kuo A."/>
            <person name="Riley R."/>
            <person name="Clum A."/>
            <person name="Nolan M."/>
            <person name="Lipzen A."/>
            <person name="Salamov A."/>
            <person name="Henrissat B."/>
            <person name="Wiebenga A."/>
            <person name="De vries R.P."/>
            <person name="Grigoriev I.V."/>
            <person name="Mortensen U.H."/>
            <person name="Andersen M.R."/>
            <person name="Baker S.E."/>
        </authorList>
    </citation>
    <scope>NUCLEOTIDE SEQUENCE [LARGE SCALE GENOMIC DNA]</scope>
    <source>
        <strain evidence="2 3">CBS 121593</strain>
    </source>
</reference>
<feature type="region of interest" description="Disordered" evidence="1">
    <location>
        <begin position="1"/>
        <end position="25"/>
    </location>
</feature>
<dbReference type="AlphaFoldDB" id="A0A395H3L1"/>
<accession>A0A395H3L1</accession>
<dbReference type="OrthoDB" id="2156052at2759"/>
<protein>
    <recommendedName>
        <fullName evidence="4">Protein kinase domain-containing protein</fullName>
    </recommendedName>
</protein>
<evidence type="ECO:0008006" key="4">
    <source>
        <dbReference type="Google" id="ProtNLM"/>
    </source>
</evidence>
<dbReference type="VEuPathDB" id="FungiDB:BO80DRAFT_403971"/>
<evidence type="ECO:0000313" key="3">
    <source>
        <dbReference type="Proteomes" id="UP000249402"/>
    </source>
</evidence>
<organism evidence="2 3">
    <name type="scientific">Aspergillus ibericus CBS 121593</name>
    <dbReference type="NCBI Taxonomy" id="1448316"/>
    <lineage>
        <taxon>Eukaryota</taxon>
        <taxon>Fungi</taxon>
        <taxon>Dikarya</taxon>
        <taxon>Ascomycota</taxon>
        <taxon>Pezizomycotina</taxon>
        <taxon>Eurotiomycetes</taxon>
        <taxon>Eurotiomycetidae</taxon>
        <taxon>Eurotiales</taxon>
        <taxon>Aspergillaceae</taxon>
        <taxon>Aspergillus</taxon>
        <taxon>Aspergillus subgen. Circumdati</taxon>
    </lineage>
</organism>
<dbReference type="GeneID" id="37222527"/>
<proteinExistence type="predicted"/>
<keyword evidence="3" id="KW-1185">Reference proteome</keyword>
<sequence length="466" mass="52267">MESASDLIARPLPPINKLNGTNHPSVSRESISARFLHEWEGFETDVRQACNELDLSQMILATDESEEWRTGTELGLTGRFAKHVGDAVMKALSVTDLSDVKFGDYQTITPHDPDNIPDVILLELPDTALLVGEIETFWTLSLERHPVRRGFSTLVPLQSHFGQLVSYMRCQDLKYGFLSTYKSTVFMRRVAPYRFEISMPILASSTNPSVRQCFVAIAKMASQDPDFFESPDFAPELLKVSSRDSFQASTRPSPLRNQVVPKEATGEKIGCSSIFFGRDASEAQSWINCKRLLHGSKQKAIYEVTWNGEPAVAKCWSPSYEQFYVHESITYENIHAKRELGYEFFPKLLNHGAIACSSIFPKGYVLVMTKVPGKILADLWDTLSGSDKEHVRKEIRKAVVVLRSISAIVVDSGKHNVLFDPATRAVTMLDFELMQACEPDTQSPDWPEMPTIFGDLARPARVRHGG</sequence>
<dbReference type="RefSeq" id="XP_025576789.1">
    <property type="nucleotide sequence ID" value="XM_025717662.1"/>
</dbReference>
<evidence type="ECO:0000256" key="1">
    <source>
        <dbReference type="SAM" id="MobiDB-lite"/>
    </source>
</evidence>
<dbReference type="EMBL" id="KZ824431">
    <property type="protein sequence ID" value="RAL02462.1"/>
    <property type="molecule type" value="Genomic_DNA"/>
</dbReference>
<dbReference type="Proteomes" id="UP000249402">
    <property type="component" value="Unassembled WGS sequence"/>
</dbReference>
<evidence type="ECO:0000313" key="2">
    <source>
        <dbReference type="EMBL" id="RAL02462.1"/>
    </source>
</evidence>
<name>A0A395H3L1_9EURO</name>